<dbReference type="EMBL" id="GBRH01165734">
    <property type="protein sequence ID" value="JAE32162.1"/>
    <property type="molecule type" value="Transcribed_RNA"/>
</dbReference>
<feature type="region of interest" description="Disordered" evidence="1">
    <location>
        <begin position="73"/>
        <end position="109"/>
    </location>
</feature>
<sequence>MAADIQVEKADPVSLEVRSGGEDAGTWWRRGRGGVFKHGDQPEYGKMGRGGGCRRWRPGRRAREGWRRDCSARAGGRRRARRAAVTAARRGGVRSHGRAAAPARRRGGKSAALGFVSATVDEEVTATLTSCADPRQRQLLHLVTASVR</sequence>
<accession>A0A0A9H604</accession>
<organism evidence="2">
    <name type="scientific">Arundo donax</name>
    <name type="common">Giant reed</name>
    <name type="synonym">Donax arundinaceus</name>
    <dbReference type="NCBI Taxonomy" id="35708"/>
    <lineage>
        <taxon>Eukaryota</taxon>
        <taxon>Viridiplantae</taxon>
        <taxon>Streptophyta</taxon>
        <taxon>Embryophyta</taxon>
        <taxon>Tracheophyta</taxon>
        <taxon>Spermatophyta</taxon>
        <taxon>Magnoliopsida</taxon>
        <taxon>Liliopsida</taxon>
        <taxon>Poales</taxon>
        <taxon>Poaceae</taxon>
        <taxon>PACMAD clade</taxon>
        <taxon>Arundinoideae</taxon>
        <taxon>Arundineae</taxon>
        <taxon>Arundo</taxon>
    </lineage>
</organism>
<feature type="compositionally biased region" description="Basic residues" evidence="1">
    <location>
        <begin position="91"/>
        <end position="108"/>
    </location>
</feature>
<reference evidence="2" key="2">
    <citation type="journal article" date="2015" name="Data Brief">
        <title>Shoot transcriptome of the giant reed, Arundo donax.</title>
        <authorList>
            <person name="Barrero R.A."/>
            <person name="Guerrero F.D."/>
            <person name="Moolhuijzen P."/>
            <person name="Goolsby J.A."/>
            <person name="Tidwell J."/>
            <person name="Bellgard S.E."/>
            <person name="Bellgard M.I."/>
        </authorList>
    </citation>
    <scope>NUCLEOTIDE SEQUENCE</scope>
    <source>
        <tissue evidence="2">Shoot tissue taken approximately 20 cm above the soil surface</tissue>
    </source>
</reference>
<protein>
    <submittedName>
        <fullName evidence="2">Uncharacterized protein</fullName>
    </submittedName>
</protein>
<evidence type="ECO:0000256" key="1">
    <source>
        <dbReference type="SAM" id="MobiDB-lite"/>
    </source>
</evidence>
<dbReference type="AlphaFoldDB" id="A0A0A9H604"/>
<feature type="region of interest" description="Disordered" evidence="1">
    <location>
        <begin position="37"/>
        <end position="56"/>
    </location>
</feature>
<evidence type="ECO:0000313" key="2">
    <source>
        <dbReference type="EMBL" id="JAE32162.1"/>
    </source>
</evidence>
<name>A0A0A9H604_ARUDO</name>
<proteinExistence type="predicted"/>
<reference evidence="2" key="1">
    <citation type="submission" date="2014-09" db="EMBL/GenBank/DDBJ databases">
        <authorList>
            <person name="Magalhaes I.L.F."/>
            <person name="Oliveira U."/>
            <person name="Santos F.R."/>
            <person name="Vidigal T.H.D.A."/>
            <person name="Brescovit A.D."/>
            <person name="Santos A.J."/>
        </authorList>
    </citation>
    <scope>NUCLEOTIDE SEQUENCE</scope>
    <source>
        <tissue evidence="2">Shoot tissue taken approximately 20 cm above the soil surface</tissue>
    </source>
</reference>